<dbReference type="PROSITE" id="PS50804">
    <property type="entry name" value="SCAN_BOX"/>
    <property type="match status" value="1"/>
</dbReference>
<dbReference type="PROSITE" id="PS50158">
    <property type="entry name" value="ZF_CCHC"/>
    <property type="match status" value="1"/>
</dbReference>
<evidence type="ECO:0000259" key="3">
    <source>
        <dbReference type="PROSITE" id="PS50158"/>
    </source>
</evidence>
<keyword evidence="2" id="KW-0175">Coiled coil</keyword>
<evidence type="ECO:0000313" key="6">
    <source>
        <dbReference type="Proteomes" id="UP000507470"/>
    </source>
</evidence>
<keyword evidence="1" id="KW-0862">Zinc</keyword>
<keyword evidence="6" id="KW-1185">Reference proteome</keyword>
<dbReference type="EMBL" id="CACVKT020007119">
    <property type="protein sequence ID" value="CAC5405556.1"/>
    <property type="molecule type" value="Genomic_DNA"/>
</dbReference>
<dbReference type="Pfam" id="PF02023">
    <property type="entry name" value="SCAN"/>
    <property type="match status" value="1"/>
</dbReference>
<name>A0A6J8DC13_MYTCO</name>
<feature type="domain" description="CCHC-type" evidence="3">
    <location>
        <begin position="260"/>
        <end position="275"/>
    </location>
</feature>
<protein>
    <recommendedName>
        <fullName evidence="7">CCHC-type domain-containing protein</fullName>
    </recommendedName>
</protein>
<dbReference type="InterPro" id="IPR038269">
    <property type="entry name" value="SCAN_sf"/>
</dbReference>
<evidence type="ECO:0000256" key="1">
    <source>
        <dbReference type="PROSITE-ProRule" id="PRU00047"/>
    </source>
</evidence>
<sequence length="544" mass="61700">MDMPKWMSELVEEGGSVTDCLTLWKEIQATEREERAAARDLKRVEMEREIRMRELEIKEKEVAAQQALGVAAPVTSKGDQKYSKLPKFIEGQDPDIFLKSFEKLAILHKWAKSEWPVRIVPLLSGKALEAYSRLSDADGEFRVKLERYLTHWCERESVGNSYERLLDLMLREQLLQTCSKDLRLWVNEHKPKSAHEVIDLAESYQVAHKTESLVSDDAFKMKPQSGNNGGQTRGLQKDLGKSKYFRKPFMSHSNSKPKTCYICHKQGHLSYDCTEKKGTEKGKKGSFGLCVDKDKVLECVQRKDVDEGKVVKLSGVAVNANFNEGKGLEIVKGTVEGKPVSVLRDTGSSTVFVHGSLVEGMERTGKMKDIWLADGSVRNFEEVWINVTTPYISGSVLALVLDIPFADLVICNYVNTSVPKDVCTEKVENDGKNIDQDTCQAVQTRAKKKQEDEKEEKIQVSIDKLNEHVTENRLPQVGKMYSRDELKLAQADDKSLNKVRSLVQENPGKQSSYFIMKSGILYRVYVTPSEEEIYQVVLPQKYRS</sequence>
<dbReference type="Gene3D" id="1.10.4020.10">
    <property type="entry name" value="DNA breaking-rejoining enzymes"/>
    <property type="match status" value="1"/>
</dbReference>
<dbReference type="PANTHER" id="PTHR46888:SF1">
    <property type="entry name" value="RIBONUCLEASE H"/>
    <property type="match status" value="1"/>
</dbReference>
<evidence type="ECO:0000259" key="4">
    <source>
        <dbReference type="PROSITE" id="PS50804"/>
    </source>
</evidence>
<proteinExistence type="predicted"/>
<evidence type="ECO:0000256" key="2">
    <source>
        <dbReference type="SAM" id="Coils"/>
    </source>
</evidence>
<accession>A0A6J8DC13</accession>
<dbReference type="SMART" id="SM00343">
    <property type="entry name" value="ZnF_C2HC"/>
    <property type="match status" value="1"/>
</dbReference>
<evidence type="ECO:0000313" key="5">
    <source>
        <dbReference type="EMBL" id="CAC5405556.1"/>
    </source>
</evidence>
<gene>
    <name evidence="5" type="ORF">MCOR_39231</name>
</gene>
<dbReference type="PANTHER" id="PTHR46888">
    <property type="entry name" value="ZINC KNUCKLE DOMAINCONTAINING PROTEIN-RELATED"/>
    <property type="match status" value="1"/>
</dbReference>
<keyword evidence="1" id="KW-0479">Metal-binding</keyword>
<dbReference type="Gene3D" id="4.10.60.10">
    <property type="entry name" value="Zinc finger, CCHC-type"/>
    <property type="match status" value="1"/>
</dbReference>
<dbReference type="InterPro" id="IPR036875">
    <property type="entry name" value="Znf_CCHC_sf"/>
</dbReference>
<reference evidence="5 6" key="1">
    <citation type="submission" date="2020-06" db="EMBL/GenBank/DDBJ databases">
        <authorList>
            <person name="Li R."/>
            <person name="Bekaert M."/>
        </authorList>
    </citation>
    <scope>NUCLEOTIDE SEQUENCE [LARGE SCALE GENOMIC DNA]</scope>
    <source>
        <strain evidence="6">wild</strain>
    </source>
</reference>
<dbReference type="SUPFAM" id="SSF57756">
    <property type="entry name" value="Retrovirus zinc finger-like domains"/>
    <property type="match status" value="1"/>
</dbReference>
<organism evidence="5 6">
    <name type="scientific">Mytilus coruscus</name>
    <name type="common">Sea mussel</name>
    <dbReference type="NCBI Taxonomy" id="42192"/>
    <lineage>
        <taxon>Eukaryota</taxon>
        <taxon>Metazoa</taxon>
        <taxon>Spiralia</taxon>
        <taxon>Lophotrochozoa</taxon>
        <taxon>Mollusca</taxon>
        <taxon>Bivalvia</taxon>
        <taxon>Autobranchia</taxon>
        <taxon>Pteriomorphia</taxon>
        <taxon>Mytilida</taxon>
        <taxon>Mytiloidea</taxon>
        <taxon>Mytilidae</taxon>
        <taxon>Mytilinae</taxon>
        <taxon>Mytilus</taxon>
    </lineage>
</organism>
<dbReference type="Proteomes" id="UP000507470">
    <property type="component" value="Unassembled WGS sequence"/>
</dbReference>
<keyword evidence="1" id="KW-0863">Zinc-finger</keyword>
<dbReference type="AlphaFoldDB" id="A0A6J8DC13"/>
<dbReference type="SUPFAM" id="SSF47353">
    <property type="entry name" value="Retrovirus capsid dimerization domain-like"/>
    <property type="match status" value="1"/>
</dbReference>
<dbReference type="InterPro" id="IPR001878">
    <property type="entry name" value="Znf_CCHC"/>
</dbReference>
<dbReference type="InterPro" id="IPR003309">
    <property type="entry name" value="SCAN_dom"/>
</dbReference>
<feature type="coiled-coil region" evidence="2">
    <location>
        <begin position="27"/>
        <end position="61"/>
    </location>
</feature>
<feature type="domain" description="SCAN box" evidence="4">
    <location>
        <begin position="160"/>
        <end position="205"/>
    </location>
</feature>
<dbReference type="GO" id="GO:0003676">
    <property type="term" value="F:nucleic acid binding"/>
    <property type="evidence" value="ECO:0007669"/>
    <property type="project" value="InterPro"/>
</dbReference>
<evidence type="ECO:0008006" key="7">
    <source>
        <dbReference type="Google" id="ProtNLM"/>
    </source>
</evidence>
<dbReference type="GO" id="GO:0008270">
    <property type="term" value="F:zinc ion binding"/>
    <property type="evidence" value="ECO:0007669"/>
    <property type="project" value="UniProtKB-KW"/>
</dbReference>
<dbReference type="OrthoDB" id="6119297at2759"/>